<dbReference type="HOGENOM" id="CLU_031763_2_1_1"/>
<feature type="domain" description="Translocon Sec61/SecY plug" evidence="3">
    <location>
        <begin position="41"/>
        <end position="82"/>
    </location>
</feature>
<dbReference type="OrthoDB" id="420669at2759"/>
<comment type="similarity">
    <text evidence="1">Belongs to the SecY/SEC61-alpha family.</text>
</comment>
<dbReference type="PANTHER" id="PTHR10906">
    <property type="entry name" value="SECY/SEC61-ALPHA FAMILY MEMBER"/>
    <property type="match status" value="1"/>
</dbReference>
<keyword evidence="2" id="KW-0472">Membrane</keyword>
<feature type="transmembrane region" description="Helical" evidence="2">
    <location>
        <begin position="154"/>
        <end position="175"/>
    </location>
</feature>
<dbReference type="RefSeq" id="XP_022630926.1">
    <property type="nucleotide sequence ID" value="XM_022772855.1"/>
</dbReference>
<evidence type="ECO:0000256" key="2">
    <source>
        <dbReference type="SAM" id="Phobius"/>
    </source>
</evidence>
<gene>
    <name evidence="4" type="ORF">LALA0_S13e01552g</name>
</gene>
<evidence type="ECO:0000313" key="5">
    <source>
        <dbReference type="Proteomes" id="UP000054304"/>
    </source>
</evidence>
<dbReference type="InterPro" id="IPR002208">
    <property type="entry name" value="SecY/SEC61-alpha"/>
</dbReference>
<dbReference type="GeneID" id="34688288"/>
<dbReference type="GO" id="GO:0071261">
    <property type="term" value="C:Ssh1 translocon complex"/>
    <property type="evidence" value="ECO:0007669"/>
    <property type="project" value="EnsemblFungi"/>
</dbReference>
<dbReference type="Gene3D" id="1.10.3370.10">
    <property type="entry name" value="SecY subunit domain"/>
    <property type="match status" value="1"/>
</dbReference>
<dbReference type="InterPro" id="IPR019561">
    <property type="entry name" value="Translocon_Sec61/SecY_plug_dom"/>
</dbReference>
<evidence type="ECO:0000259" key="3">
    <source>
        <dbReference type="Pfam" id="PF10559"/>
    </source>
</evidence>
<feature type="transmembrane region" description="Helical" evidence="2">
    <location>
        <begin position="372"/>
        <end position="392"/>
    </location>
</feature>
<feature type="transmembrane region" description="Helical" evidence="2">
    <location>
        <begin position="295"/>
        <end position="325"/>
    </location>
</feature>
<dbReference type="GO" id="GO:0006614">
    <property type="term" value="P:SRP-dependent cotranslational protein targeting to membrane"/>
    <property type="evidence" value="ECO:0007669"/>
    <property type="project" value="EnsemblFungi"/>
</dbReference>
<dbReference type="Proteomes" id="UP000054304">
    <property type="component" value="Unassembled WGS sequence"/>
</dbReference>
<protein>
    <submittedName>
        <fullName evidence="4">LALA0S13e01552g1_1</fullName>
    </submittedName>
</protein>
<dbReference type="GO" id="GO:0015031">
    <property type="term" value="P:protein transport"/>
    <property type="evidence" value="ECO:0007669"/>
    <property type="project" value="InterPro"/>
</dbReference>
<dbReference type="Pfam" id="PF10559">
    <property type="entry name" value="Plug_translocon"/>
    <property type="match status" value="1"/>
</dbReference>
<dbReference type="InterPro" id="IPR023201">
    <property type="entry name" value="SecY_dom_sf"/>
</dbReference>
<keyword evidence="2" id="KW-1133">Transmembrane helix</keyword>
<accession>A0A0C7NGA3</accession>
<proteinExistence type="inferred from homology"/>
<feature type="transmembrane region" description="Helical" evidence="2">
    <location>
        <begin position="254"/>
        <end position="274"/>
    </location>
</feature>
<sequence length="496" mass="53350">MAGFRLIELAKPFAPLLPEVELPYEKIGFDDKVVYTICAALIYVFGQFPLAGLAKNSGLEEQGSAGAVLDPIYFVRGVFAAEPKTLLEFGIFPVVSSALIMQVLAGLKLVRVNFKVRQDRELFQTSTKLFAILQYVVLANVFIFSGYYGTALSVFQIVLLNLQLAAAGLFVTLLVEVIDKGYGFASGAMAITTINIATNFAADVLGVNQILVDSEGHREAQGAVINLFQSLRSSHKTIVGGIVGAFNRDYLPNLTTSLLVIALAGAVCLLNNFRFELPIRSTRARGVNNVYPIRLLYVGGLSVLFSYVLLFYIHILAFILVQVVARNDPSSLLYKIIGGYASSNNLLYVPQFPLSLLTPPKSFIECLTRQPFTPFVFSAFMIVTGIWFAGLWQAISGASARDISVQFKDQGITLTGHREQGITKELEKIVPVASTTGAGILAILVVVGELLGLKGKGASIIVGVSGAFSLLELITAEFQQSGGQSALTQVLGVTGA</sequence>
<evidence type="ECO:0000313" key="4">
    <source>
        <dbReference type="EMBL" id="CEP64722.1"/>
    </source>
</evidence>
<dbReference type="SUPFAM" id="SSF103491">
    <property type="entry name" value="Preprotein translocase SecY subunit"/>
    <property type="match status" value="1"/>
</dbReference>
<dbReference type="AlphaFoldDB" id="A0A0C7NGA3"/>
<organism evidence="4 5">
    <name type="scientific">Lachancea lanzarotensis</name>
    <dbReference type="NCBI Taxonomy" id="1245769"/>
    <lineage>
        <taxon>Eukaryota</taxon>
        <taxon>Fungi</taxon>
        <taxon>Dikarya</taxon>
        <taxon>Ascomycota</taxon>
        <taxon>Saccharomycotina</taxon>
        <taxon>Saccharomycetes</taxon>
        <taxon>Saccharomycetales</taxon>
        <taxon>Saccharomycetaceae</taxon>
        <taxon>Lachancea</taxon>
    </lineage>
</organism>
<dbReference type="EMBL" id="LN736372">
    <property type="protein sequence ID" value="CEP64722.1"/>
    <property type="molecule type" value="Genomic_DNA"/>
</dbReference>
<feature type="transmembrane region" description="Helical" evidence="2">
    <location>
        <begin position="89"/>
        <end position="109"/>
    </location>
</feature>
<feature type="transmembrane region" description="Helical" evidence="2">
    <location>
        <begin position="182"/>
        <end position="202"/>
    </location>
</feature>
<evidence type="ECO:0000256" key="1">
    <source>
        <dbReference type="RuleBase" id="RU004349"/>
    </source>
</evidence>
<dbReference type="Pfam" id="PF00344">
    <property type="entry name" value="SecY"/>
    <property type="match status" value="1"/>
</dbReference>
<dbReference type="PIRSF" id="PIRSF004557">
    <property type="entry name" value="SecY"/>
    <property type="match status" value="1"/>
</dbReference>
<feature type="transmembrane region" description="Helical" evidence="2">
    <location>
        <begin position="429"/>
        <end position="451"/>
    </location>
</feature>
<dbReference type="STRING" id="1245769.A0A0C7NGA3"/>
<feature type="transmembrane region" description="Helical" evidence="2">
    <location>
        <begin position="33"/>
        <end position="54"/>
    </location>
</feature>
<reference evidence="4 5" key="1">
    <citation type="submission" date="2014-12" db="EMBL/GenBank/DDBJ databases">
        <authorList>
            <person name="Neuveglise Cecile"/>
        </authorList>
    </citation>
    <scope>NUCLEOTIDE SEQUENCE [LARGE SCALE GENOMIC DNA]</scope>
    <source>
        <strain evidence="4 5">CBS 12615</strain>
    </source>
</reference>
<feature type="transmembrane region" description="Helical" evidence="2">
    <location>
        <begin position="129"/>
        <end position="148"/>
    </location>
</feature>
<dbReference type="GO" id="GO:0005048">
    <property type="term" value="F:signal sequence binding"/>
    <property type="evidence" value="ECO:0007669"/>
    <property type="project" value="EnsemblFungi"/>
</dbReference>
<keyword evidence="2" id="KW-0812">Transmembrane</keyword>
<keyword evidence="5" id="KW-1185">Reference proteome</keyword>
<name>A0A0C7NGA3_9SACH</name>